<dbReference type="Gene3D" id="3.40.250.10">
    <property type="entry name" value="Rhodanese-like domain"/>
    <property type="match status" value="1"/>
</dbReference>
<dbReference type="InterPro" id="IPR050229">
    <property type="entry name" value="GlpE_sulfurtransferase"/>
</dbReference>
<keyword evidence="1" id="KW-0812">Transmembrane</keyword>
<evidence type="ECO:0000259" key="2">
    <source>
        <dbReference type="PROSITE" id="PS50206"/>
    </source>
</evidence>
<dbReference type="Pfam" id="PF00581">
    <property type="entry name" value="Rhodanese"/>
    <property type="match status" value="1"/>
</dbReference>
<evidence type="ECO:0000256" key="1">
    <source>
        <dbReference type="SAM" id="Phobius"/>
    </source>
</evidence>
<dbReference type="SUPFAM" id="SSF52821">
    <property type="entry name" value="Rhodanese/Cell cycle control phosphatase"/>
    <property type="match status" value="1"/>
</dbReference>
<dbReference type="PANTHER" id="PTHR43031:SF18">
    <property type="entry name" value="RHODANESE-RELATED SULFURTRANSFERASES"/>
    <property type="match status" value="1"/>
</dbReference>
<evidence type="ECO:0000313" key="4">
    <source>
        <dbReference type="Proteomes" id="UP000741863"/>
    </source>
</evidence>
<dbReference type="SMART" id="SM00450">
    <property type="entry name" value="RHOD"/>
    <property type="match status" value="1"/>
</dbReference>
<dbReference type="EMBL" id="JAFBEC010000008">
    <property type="protein sequence ID" value="MBM7633674.1"/>
    <property type="molecule type" value="Genomic_DNA"/>
</dbReference>
<dbReference type="InterPro" id="IPR001763">
    <property type="entry name" value="Rhodanese-like_dom"/>
</dbReference>
<accession>A0ABS2PEB2</accession>
<proteinExistence type="predicted"/>
<name>A0ABS2PEB2_9BACL</name>
<organism evidence="3 4">
    <name type="scientific">Geomicrobium sediminis</name>
    <dbReference type="NCBI Taxonomy" id="1347788"/>
    <lineage>
        <taxon>Bacteria</taxon>
        <taxon>Bacillati</taxon>
        <taxon>Bacillota</taxon>
        <taxon>Bacilli</taxon>
        <taxon>Bacillales</taxon>
        <taxon>Geomicrobium</taxon>
    </lineage>
</organism>
<dbReference type="RefSeq" id="WP_420827941.1">
    <property type="nucleotide sequence ID" value="NZ_JAFBEC010000008.1"/>
</dbReference>
<dbReference type="Proteomes" id="UP000741863">
    <property type="component" value="Unassembled WGS sequence"/>
</dbReference>
<feature type="domain" description="Rhodanese" evidence="2">
    <location>
        <begin position="44"/>
        <end position="129"/>
    </location>
</feature>
<sequence length="131" mass="15421">MDVMNVISYILWGLLIGFLIVFLFRRLSTPKFLSPLTQDQFIQGYRKSQLIDVREQREYDGGHILGARNIPLSQLKQRLSEVRPDQDVYLYDHSGARSRQAARMIKKKTNNDRLFYLKGGFRKWTGKVKKK</sequence>
<comment type="caution">
    <text evidence="3">The sequence shown here is derived from an EMBL/GenBank/DDBJ whole genome shotgun (WGS) entry which is preliminary data.</text>
</comment>
<protein>
    <submittedName>
        <fullName evidence="3">Rhodanese-related sulfurtransferase</fullName>
    </submittedName>
</protein>
<dbReference type="PANTHER" id="PTHR43031">
    <property type="entry name" value="FAD-DEPENDENT OXIDOREDUCTASE"/>
    <property type="match status" value="1"/>
</dbReference>
<feature type="transmembrane region" description="Helical" evidence="1">
    <location>
        <begin position="6"/>
        <end position="24"/>
    </location>
</feature>
<keyword evidence="4" id="KW-1185">Reference proteome</keyword>
<reference evidence="3 4" key="1">
    <citation type="submission" date="2021-01" db="EMBL/GenBank/DDBJ databases">
        <title>Genomic Encyclopedia of Type Strains, Phase IV (KMG-IV): sequencing the most valuable type-strain genomes for metagenomic binning, comparative biology and taxonomic classification.</title>
        <authorList>
            <person name="Goeker M."/>
        </authorList>
    </citation>
    <scope>NUCLEOTIDE SEQUENCE [LARGE SCALE GENOMIC DNA]</scope>
    <source>
        <strain evidence="3 4">DSM 25540</strain>
    </source>
</reference>
<dbReference type="InterPro" id="IPR036873">
    <property type="entry name" value="Rhodanese-like_dom_sf"/>
</dbReference>
<keyword evidence="1" id="KW-1133">Transmembrane helix</keyword>
<evidence type="ECO:0000313" key="3">
    <source>
        <dbReference type="EMBL" id="MBM7633674.1"/>
    </source>
</evidence>
<gene>
    <name evidence="3" type="ORF">JOD17_002770</name>
</gene>
<keyword evidence="1" id="KW-0472">Membrane</keyword>
<dbReference type="CDD" id="cd00158">
    <property type="entry name" value="RHOD"/>
    <property type="match status" value="1"/>
</dbReference>
<dbReference type="PROSITE" id="PS50206">
    <property type="entry name" value="RHODANESE_3"/>
    <property type="match status" value="1"/>
</dbReference>